<dbReference type="InterPro" id="IPR002156">
    <property type="entry name" value="RNaseH_domain"/>
</dbReference>
<feature type="domain" description="RNase H type-1" evidence="1">
    <location>
        <begin position="27"/>
        <end position="122"/>
    </location>
</feature>
<accession>A0ABU8RSX4</accession>
<protein>
    <submittedName>
        <fullName evidence="2">Reverse transcriptase-like protein</fullName>
    </submittedName>
</protein>
<organism evidence="2 3">
    <name type="scientific">Novosphingobium anseongense</name>
    <dbReference type="NCBI Taxonomy" id="3133436"/>
    <lineage>
        <taxon>Bacteria</taxon>
        <taxon>Pseudomonadati</taxon>
        <taxon>Pseudomonadota</taxon>
        <taxon>Alphaproteobacteria</taxon>
        <taxon>Sphingomonadales</taxon>
        <taxon>Sphingomonadaceae</taxon>
        <taxon>Novosphingobium</taxon>
    </lineage>
</organism>
<gene>
    <name evidence="2" type="ORF">WG901_05575</name>
</gene>
<name>A0ABU8RSX4_9SPHN</name>
<dbReference type="InterPro" id="IPR012337">
    <property type="entry name" value="RNaseH-like_sf"/>
</dbReference>
<dbReference type="Gene3D" id="3.30.420.10">
    <property type="entry name" value="Ribonuclease H-like superfamily/Ribonuclease H"/>
    <property type="match status" value="1"/>
</dbReference>
<evidence type="ECO:0000259" key="1">
    <source>
        <dbReference type="Pfam" id="PF13456"/>
    </source>
</evidence>
<dbReference type="RefSeq" id="WP_339586011.1">
    <property type="nucleotide sequence ID" value="NZ_JBBHJZ010000001.1"/>
</dbReference>
<evidence type="ECO:0000313" key="3">
    <source>
        <dbReference type="Proteomes" id="UP001361239"/>
    </source>
</evidence>
<keyword evidence="3" id="KW-1185">Reference proteome</keyword>
<dbReference type="Proteomes" id="UP001361239">
    <property type="component" value="Unassembled WGS sequence"/>
</dbReference>
<reference evidence="2 3" key="1">
    <citation type="submission" date="2024-03" db="EMBL/GenBank/DDBJ databases">
        <authorList>
            <person name="Jo J.-H."/>
        </authorList>
    </citation>
    <scope>NUCLEOTIDE SEQUENCE [LARGE SCALE GENOMIC DNA]</scope>
    <source>
        <strain evidence="2 3">PS1R-30</strain>
    </source>
</reference>
<dbReference type="Pfam" id="PF13456">
    <property type="entry name" value="RVT_3"/>
    <property type="match status" value="1"/>
</dbReference>
<proteinExistence type="predicted"/>
<sequence>MPSRLKVFFDGGCRPNPGAIEIAVVAGGQVYLRTDMGEGTNQDAEWLALIEALCLVQTLGTRDVVLLGDAASVIGPATGAVKCRGAAVGHLQTLRDLSGEAGLPPIRYVKRSQNLAGIALARLHPR</sequence>
<comment type="caution">
    <text evidence="2">The sequence shown here is derived from an EMBL/GenBank/DDBJ whole genome shotgun (WGS) entry which is preliminary data.</text>
</comment>
<dbReference type="EMBL" id="JBBHJZ010000001">
    <property type="protein sequence ID" value="MEJ5976092.1"/>
    <property type="molecule type" value="Genomic_DNA"/>
</dbReference>
<dbReference type="InterPro" id="IPR036397">
    <property type="entry name" value="RNaseH_sf"/>
</dbReference>
<dbReference type="SUPFAM" id="SSF53098">
    <property type="entry name" value="Ribonuclease H-like"/>
    <property type="match status" value="1"/>
</dbReference>
<evidence type="ECO:0000313" key="2">
    <source>
        <dbReference type="EMBL" id="MEJ5976092.1"/>
    </source>
</evidence>